<dbReference type="EMBL" id="BMOD01000050">
    <property type="protein sequence ID" value="GGJ59278.1"/>
    <property type="molecule type" value="Genomic_DNA"/>
</dbReference>
<dbReference type="Pfam" id="PF00023">
    <property type="entry name" value="Ank"/>
    <property type="match status" value="1"/>
</dbReference>
<evidence type="ECO:0000256" key="1">
    <source>
        <dbReference type="PROSITE-ProRule" id="PRU00023"/>
    </source>
</evidence>
<dbReference type="SMART" id="SM00248">
    <property type="entry name" value="ANK"/>
    <property type="match status" value="1"/>
</dbReference>
<evidence type="ECO:0008006" key="4">
    <source>
        <dbReference type="Google" id="ProtNLM"/>
    </source>
</evidence>
<dbReference type="InterPro" id="IPR036770">
    <property type="entry name" value="Ankyrin_rpt-contain_sf"/>
</dbReference>
<reference evidence="3" key="1">
    <citation type="journal article" date="2019" name="Int. J. Syst. Evol. Microbiol.">
        <title>The Global Catalogue of Microorganisms (GCM) 10K type strain sequencing project: providing services to taxonomists for standard genome sequencing and annotation.</title>
        <authorList>
            <consortium name="The Broad Institute Genomics Platform"/>
            <consortium name="The Broad Institute Genome Sequencing Center for Infectious Disease"/>
            <person name="Wu L."/>
            <person name="Ma J."/>
        </authorList>
    </citation>
    <scope>NUCLEOTIDE SEQUENCE [LARGE SCALE GENOMIC DNA]</scope>
    <source>
        <strain evidence="3">JCM 14370</strain>
    </source>
</reference>
<dbReference type="SUPFAM" id="SSF48403">
    <property type="entry name" value="Ankyrin repeat"/>
    <property type="match status" value="1"/>
</dbReference>
<evidence type="ECO:0000313" key="2">
    <source>
        <dbReference type="EMBL" id="GGJ59278.1"/>
    </source>
</evidence>
<dbReference type="InterPro" id="IPR027417">
    <property type="entry name" value="P-loop_NTPase"/>
</dbReference>
<dbReference type="PROSITE" id="PS50297">
    <property type="entry name" value="ANK_REP_REGION"/>
    <property type="match status" value="1"/>
</dbReference>
<dbReference type="InterPro" id="IPR002110">
    <property type="entry name" value="Ankyrin_rpt"/>
</dbReference>
<dbReference type="PANTHER" id="PTHR11070:SF45">
    <property type="entry name" value="DNA 3'-5' HELICASE"/>
    <property type="match status" value="1"/>
</dbReference>
<dbReference type="PROSITE" id="PS50088">
    <property type="entry name" value="ANK_REPEAT"/>
    <property type="match status" value="1"/>
</dbReference>
<dbReference type="PANTHER" id="PTHR11070">
    <property type="entry name" value="UVRD / RECB / PCRA DNA HELICASE FAMILY MEMBER"/>
    <property type="match status" value="1"/>
</dbReference>
<sequence>MKVLTYVGLDTSKVKKQFQKVKGLIEQGDFRSPDVKKLAQGNYHRAKLDDTNRLLLTFMKHQGETVCLALEVIHQHRYEKSRFLRGKVVDESKIVDTTPEDLQGALPVLRYVNPAAASFHLLDKVISFDDLQNQVYQTRPPLIVVGSAGSGKTALTLEKLKGVTGNVLYVTLSPYLAQSASDLYFSHGFEPVDQEPLFLSYREFLEILQVPEGREVTFQAFQGWFQGHRQTYRFTDAHQLFEEIRGVITSREAGTLSLQDYLDLGVKQSIYPVEHRREVHALFEKYRSWLGASGLFDPNLVSFEWQQKAQPTFDFVVVDEVQDFTRVQLALILRTLKTRGQFLLCGDSNQIVHPNFFSWSAVKSLFWEDEELASGQQFSVLKVNFRNAREVTRTANTLLKIKHRRFGSVDRESNFLVESVIEDSGRVESLPDRDPVKKALNEQIKGSTEYAVLVLREEDKLKARQHFQTPLVFSVHEAKGLEYPNIILYNFISLNRQDFLEIVEGVTKEDLQVDTLTYKRGKDKTDKSLEIYKFYINALYVAVTRATESVLLIEGDQNHPLLTLLDVQVRADLGKLNTRAASREDWEKEAARLELQGKQEQADRIRSEVLKVKKVPWEVWNEENITALKQKAFDPKNTSNKPARALMDYAVWTYDHSLLRRLGTEGKLPLAAGLYPPDLAHHLEDHPYAEATSIFQQDIQKFRKGLFDRYLASFSGKNFKSVLWDCDNYGVDYRTPVNWTPLMVAAYQGNISLMDTLLERGARVHLTDVTGQTAFLIAMARVLQDREYAAGPFGEVYGRLAPSHFDVQVEGRLIRIDRQMGEYFPLVAMLALLPQLSSTLSSLPDLSKRKKGFSAPLLSSNAEVLPEQVLKEERRKRTYFNHVLARAEVESTYTPARKLWVRTGHGLYMLNPEMLVRVRNTHGEEVWKPVLETIH</sequence>
<keyword evidence="3" id="KW-1185">Reference proteome</keyword>
<gene>
    <name evidence="2" type="ORF">GCM10008938_51750</name>
</gene>
<keyword evidence="1" id="KW-0040">ANK repeat</keyword>
<dbReference type="Proteomes" id="UP000632222">
    <property type="component" value="Unassembled WGS sequence"/>
</dbReference>
<evidence type="ECO:0000313" key="3">
    <source>
        <dbReference type="Proteomes" id="UP000632222"/>
    </source>
</evidence>
<proteinExistence type="predicted"/>
<accession>A0ABQ2DIY3</accession>
<name>A0ABQ2DIY3_9DEIO</name>
<feature type="repeat" description="ANK" evidence="1">
    <location>
        <begin position="737"/>
        <end position="769"/>
    </location>
</feature>
<dbReference type="InterPro" id="IPR000212">
    <property type="entry name" value="DNA_helicase_UvrD/REP"/>
</dbReference>
<dbReference type="SUPFAM" id="SSF52540">
    <property type="entry name" value="P-loop containing nucleoside triphosphate hydrolases"/>
    <property type="match status" value="1"/>
</dbReference>
<dbReference type="Gene3D" id="3.40.50.300">
    <property type="entry name" value="P-loop containing nucleotide triphosphate hydrolases"/>
    <property type="match status" value="2"/>
</dbReference>
<protein>
    <recommendedName>
        <fullName evidence="4">DNA helicase</fullName>
    </recommendedName>
</protein>
<dbReference type="Gene3D" id="1.25.40.20">
    <property type="entry name" value="Ankyrin repeat-containing domain"/>
    <property type="match status" value="1"/>
</dbReference>
<organism evidence="2 3">
    <name type="scientific">Deinococcus roseus</name>
    <dbReference type="NCBI Taxonomy" id="392414"/>
    <lineage>
        <taxon>Bacteria</taxon>
        <taxon>Thermotogati</taxon>
        <taxon>Deinococcota</taxon>
        <taxon>Deinococci</taxon>
        <taxon>Deinococcales</taxon>
        <taxon>Deinococcaceae</taxon>
        <taxon>Deinococcus</taxon>
    </lineage>
</organism>
<comment type="caution">
    <text evidence="2">The sequence shown here is derived from an EMBL/GenBank/DDBJ whole genome shotgun (WGS) entry which is preliminary data.</text>
</comment>